<accession>A0A9W6S3W3</accession>
<dbReference type="Proteomes" id="UP001165074">
    <property type="component" value="Unassembled WGS sequence"/>
</dbReference>
<proteinExistence type="predicted"/>
<evidence type="ECO:0000313" key="5">
    <source>
        <dbReference type="EMBL" id="GLY86944.1"/>
    </source>
</evidence>
<dbReference type="AlphaFoldDB" id="A0A9W6S3W3"/>
<reference evidence="5" key="1">
    <citation type="submission" date="2023-03" db="EMBL/GenBank/DDBJ databases">
        <title>Actinoallomurus iriomotensis NBRC 103684.</title>
        <authorList>
            <person name="Ichikawa N."/>
            <person name="Sato H."/>
            <person name="Tonouchi N."/>
        </authorList>
    </citation>
    <scope>NUCLEOTIDE SEQUENCE</scope>
    <source>
        <strain evidence="5">NBRC 103684</strain>
    </source>
</reference>
<organism evidence="5 6">
    <name type="scientific">Actinoallomurus iriomotensis</name>
    <dbReference type="NCBI Taxonomy" id="478107"/>
    <lineage>
        <taxon>Bacteria</taxon>
        <taxon>Bacillati</taxon>
        <taxon>Actinomycetota</taxon>
        <taxon>Actinomycetes</taxon>
        <taxon>Streptosporangiales</taxon>
        <taxon>Thermomonosporaceae</taxon>
        <taxon>Actinoallomurus</taxon>
    </lineage>
</organism>
<evidence type="ECO:0000256" key="3">
    <source>
        <dbReference type="ARBA" id="ARBA00023125"/>
    </source>
</evidence>
<dbReference type="InterPro" id="IPR000432">
    <property type="entry name" value="DNA_mismatch_repair_MutS_C"/>
</dbReference>
<dbReference type="PANTHER" id="PTHR11361:SF34">
    <property type="entry name" value="DNA MISMATCH REPAIR PROTEIN MSH1, MITOCHONDRIAL"/>
    <property type="match status" value="1"/>
</dbReference>
<dbReference type="GO" id="GO:0006298">
    <property type="term" value="P:mismatch repair"/>
    <property type="evidence" value="ECO:0007669"/>
    <property type="project" value="InterPro"/>
</dbReference>
<keyword evidence="1" id="KW-0547">Nucleotide-binding</keyword>
<evidence type="ECO:0000259" key="4">
    <source>
        <dbReference type="SMART" id="SM00534"/>
    </source>
</evidence>
<keyword evidence="2" id="KW-0067">ATP-binding</keyword>
<evidence type="ECO:0000313" key="6">
    <source>
        <dbReference type="Proteomes" id="UP001165074"/>
    </source>
</evidence>
<feature type="domain" description="DNA mismatch repair proteins mutS family" evidence="4">
    <location>
        <begin position="315"/>
        <end position="489"/>
    </location>
</feature>
<keyword evidence="3" id="KW-0238">DNA-binding</keyword>
<dbReference type="SUPFAM" id="SSF52540">
    <property type="entry name" value="P-loop containing nucleoside triphosphate hydrolases"/>
    <property type="match status" value="1"/>
</dbReference>
<dbReference type="GO" id="GO:0005829">
    <property type="term" value="C:cytosol"/>
    <property type="evidence" value="ECO:0007669"/>
    <property type="project" value="TreeGrafter"/>
</dbReference>
<evidence type="ECO:0000256" key="2">
    <source>
        <dbReference type="ARBA" id="ARBA00022840"/>
    </source>
</evidence>
<name>A0A9W6S3W3_9ACTN</name>
<dbReference type="Pfam" id="PF00488">
    <property type="entry name" value="MutS_V"/>
    <property type="match status" value="1"/>
</dbReference>
<keyword evidence="6" id="KW-1185">Reference proteome</keyword>
<dbReference type="InterPro" id="IPR027417">
    <property type="entry name" value="P-loop_NTPase"/>
</dbReference>
<comment type="caution">
    <text evidence="5">The sequence shown here is derived from an EMBL/GenBank/DDBJ whole genome shotgun (WGS) entry which is preliminary data.</text>
</comment>
<dbReference type="PANTHER" id="PTHR11361">
    <property type="entry name" value="DNA MISMATCH REPAIR PROTEIN MUTS FAMILY MEMBER"/>
    <property type="match status" value="1"/>
</dbReference>
<protein>
    <submittedName>
        <fullName evidence="5">DNA mismatch repair protein MutS</fullName>
    </submittedName>
</protein>
<dbReference type="Gene3D" id="3.40.50.300">
    <property type="entry name" value="P-loop containing nucleotide triphosphate hydrolases"/>
    <property type="match status" value="1"/>
</dbReference>
<sequence length="498" mass="54008">MFPDADFAPAATDTTPLHDLIDDLELPGLWAGMARGDGRLTLIARTATLTPLTDPATIAHRQDVLGDCLRDPAAARALYDLADAAVTAGQAGTRAGARNPEVLLNRSLRTLELLCGHLRTLNAFTAAHAPRFHSAAFTRLFETIRDQLTDDYLGELEALVRRIDFDHGVIATAHLGDGNGSTGFRLREPPAKGRGSATWRRLKRSRLTYTIPGYDDDWRVLTAFRGRVLKVIADAATEAANDVRGFFTALHDELGFYIGCLNLAETLADRGLPICLPTPRPPADHALTAQDLYDPCLALRHRGPVTGNDITADETDLIVITGANGGGKTTFLRGVGIAHLMMQSGMFVTARALTASTTGRVHTHFRREEDQTMASGKLEEELIRMSAIADALHPGDLVLCNESFMSTNEREGSTIAAEIVRALTDLGIRVVFVTHLYDFAHRMLTDRPARSLFLGAARGRDGERPFRLTPGVPSPTAHAADLYARVFGEPLNPPAEDA</sequence>
<gene>
    <name evidence="5" type="ORF">Airi02_048730</name>
</gene>
<dbReference type="GO" id="GO:0005524">
    <property type="term" value="F:ATP binding"/>
    <property type="evidence" value="ECO:0007669"/>
    <property type="project" value="UniProtKB-KW"/>
</dbReference>
<dbReference type="GO" id="GO:0030983">
    <property type="term" value="F:mismatched DNA binding"/>
    <property type="evidence" value="ECO:0007669"/>
    <property type="project" value="InterPro"/>
</dbReference>
<evidence type="ECO:0000256" key="1">
    <source>
        <dbReference type="ARBA" id="ARBA00022741"/>
    </source>
</evidence>
<dbReference type="SMART" id="SM00534">
    <property type="entry name" value="MUTSac"/>
    <property type="match status" value="1"/>
</dbReference>
<dbReference type="InterPro" id="IPR045076">
    <property type="entry name" value="MutS"/>
</dbReference>
<dbReference type="EMBL" id="BSTK01000007">
    <property type="protein sequence ID" value="GLY86944.1"/>
    <property type="molecule type" value="Genomic_DNA"/>
</dbReference>
<dbReference type="GO" id="GO:0140664">
    <property type="term" value="F:ATP-dependent DNA damage sensor activity"/>
    <property type="evidence" value="ECO:0007669"/>
    <property type="project" value="InterPro"/>
</dbReference>